<keyword evidence="2" id="KW-1185">Reference proteome</keyword>
<proteinExistence type="predicted"/>
<dbReference type="OrthoDB" id="959664at2"/>
<evidence type="ECO:0000313" key="1">
    <source>
        <dbReference type="EMBL" id="TSJ42345.1"/>
    </source>
</evidence>
<dbReference type="Gene3D" id="2.40.30.100">
    <property type="entry name" value="AF2212/PG0164-like"/>
    <property type="match status" value="1"/>
</dbReference>
<evidence type="ECO:0000313" key="2">
    <source>
        <dbReference type="Proteomes" id="UP000316008"/>
    </source>
</evidence>
<dbReference type="RefSeq" id="WP_144333300.1">
    <property type="nucleotide sequence ID" value="NZ_VLPL01000005.1"/>
</dbReference>
<reference evidence="1 2" key="1">
    <citation type="submission" date="2019-07" db="EMBL/GenBank/DDBJ databases">
        <authorList>
            <person name="Huq M.A."/>
        </authorList>
    </citation>
    <scope>NUCLEOTIDE SEQUENCE [LARGE SCALE GENOMIC DNA]</scope>
    <source>
        <strain evidence="1 2">MAH-3</strain>
    </source>
</reference>
<dbReference type="Pfam" id="PF13376">
    <property type="entry name" value="OmdA"/>
    <property type="match status" value="1"/>
</dbReference>
<name>A0A556MR35_9FLAO</name>
<dbReference type="AlphaFoldDB" id="A0A556MR35"/>
<protein>
    <submittedName>
        <fullName evidence="1">DUF1905 domain-containing protein</fullName>
    </submittedName>
</protein>
<gene>
    <name evidence="1" type="ORF">FO442_11295</name>
</gene>
<dbReference type="SUPFAM" id="SSF141694">
    <property type="entry name" value="AF2212/PG0164-like"/>
    <property type="match status" value="1"/>
</dbReference>
<dbReference type="EMBL" id="VLPL01000005">
    <property type="protein sequence ID" value="TSJ42345.1"/>
    <property type="molecule type" value="Genomic_DNA"/>
</dbReference>
<comment type="caution">
    <text evidence="1">The sequence shown here is derived from an EMBL/GenBank/DDBJ whole genome shotgun (WGS) entry which is preliminary data.</text>
</comment>
<dbReference type="InterPro" id="IPR015018">
    <property type="entry name" value="DUF1905"/>
</dbReference>
<accession>A0A556MR35</accession>
<dbReference type="Pfam" id="PF08922">
    <property type="entry name" value="DUF1905"/>
    <property type="match status" value="1"/>
</dbReference>
<sequence>MIEFETDIKALDYLNYWFVEITPDILALLPGRKEKGDFNQRLIITLDSKIQWQAGILALGEGSGLITVQKNRLKKIGKTLGDTVTVQLEKDDSEFGVPVAEEIKEYWSQVPESKDRFDALTPGMKRYILNHVNSAKSTEKRLERTHFLMSNLLLAPQGKETFRFLLGKD</sequence>
<organism evidence="1 2">
    <name type="scientific">Fluviicola chungangensis</name>
    <dbReference type="NCBI Taxonomy" id="2597671"/>
    <lineage>
        <taxon>Bacteria</taxon>
        <taxon>Pseudomonadati</taxon>
        <taxon>Bacteroidota</taxon>
        <taxon>Flavobacteriia</taxon>
        <taxon>Flavobacteriales</taxon>
        <taxon>Crocinitomicaceae</taxon>
        <taxon>Fluviicola</taxon>
    </lineage>
</organism>
<dbReference type="InterPro" id="IPR037079">
    <property type="entry name" value="AF2212/PG0164-like_sf"/>
</dbReference>
<dbReference type="Proteomes" id="UP000316008">
    <property type="component" value="Unassembled WGS sequence"/>
</dbReference>